<feature type="compositionally biased region" description="Polar residues" evidence="1">
    <location>
        <begin position="181"/>
        <end position="202"/>
    </location>
</feature>
<organism evidence="3 4">
    <name type="scientific">Naegleria lovaniensis</name>
    <name type="common">Amoeba</name>
    <dbReference type="NCBI Taxonomy" id="51637"/>
    <lineage>
        <taxon>Eukaryota</taxon>
        <taxon>Discoba</taxon>
        <taxon>Heterolobosea</taxon>
        <taxon>Tetramitia</taxon>
        <taxon>Eutetramitia</taxon>
        <taxon>Vahlkampfiidae</taxon>
        <taxon>Naegleria</taxon>
    </lineage>
</organism>
<evidence type="ECO:0000259" key="2">
    <source>
        <dbReference type="Pfam" id="PF15508"/>
    </source>
</evidence>
<dbReference type="AlphaFoldDB" id="A0AA88GSA0"/>
<dbReference type="GeneID" id="68096967"/>
<evidence type="ECO:0000256" key="1">
    <source>
        <dbReference type="SAM" id="MobiDB-lite"/>
    </source>
</evidence>
<keyword evidence="4" id="KW-1185">Reference proteome</keyword>
<evidence type="ECO:0000313" key="3">
    <source>
        <dbReference type="EMBL" id="KAG2383175.1"/>
    </source>
</evidence>
<protein>
    <recommendedName>
        <fullName evidence="2">Acid ceramidase N-terminal domain-containing protein</fullName>
    </recommendedName>
</protein>
<feature type="region of interest" description="Disordered" evidence="1">
    <location>
        <begin position="529"/>
        <end position="549"/>
    </location>
</feature>
<dbReference type="RefSeq" id="XP_044548854.1">
    <property type="nucleotide sequence ID" value="XM_044694160.1"/>
</dbReference>
<feature type="domain" description="Acid ceramidase N-terminal" evidence="2">
    <location>
        <begin position="213"/>
        <end position="252"/>
    </location>
</feature>
<gene>
    <name evidence="3" type="ORF">C9374_004512</name>
</gene>
<feature type="region of interest" description="Disordered" evidence="1">
    <location>
        <begin position="159"/>
        <end position="202"/>
    </location>
</feature>
<dbReference type="PANTHER" id="PTHR28583">
    <property type="entry name" value="ACID AMIDASE"/>
    <property type="match status" value="1"/>
</dbReference>
<dbReference type="PANTHER" id="PTHR28583:SF4">
    <property type="entry name" value="N-ACYLETHANOLAMINE-HYDROLYZING ACID AMIDASE"/>
    <property type="match status" value="1"/>
</dbReference>
<sequence length="606" mass="69595">MSSSISDENEAQNMEILNHPLIVEHNGQQESNHHNKNSNLNNSCEASVSNHDITKLNKSETEILIALNEHSDRLPNEKQSSQHEEVTFSHPLTSNLKLVEDHPITTVDGHDFYEVDLGKAMAVEDHNLQPSVAQSIENDDQHKILEKNENTSKVHSFSTIVDHPLSQPLSKNNDDEHDSNKPQQKTSQPHQKENQTLPSPQSANSIFVSSFKATPRYTVDLDIEPRERWKHIVHDFMRPLKLLSQYLDSIFSEEGEFAPSMTDIISQIHTPYFLEEEMWGIADITKSIGLRYDLIFQFNVSYKHFCLESSVAFEEYGYNGIFQMRHMNFEEKLASILRHLVIDVDFIRSGRLVFRTTTMLPLVGISNGLRNSSKKQSGTLDNSQYFDCGSYSLSLIQRITNDGLIGDIASWFSTIMSFWPIDFLIRHVIQEFENFKEALNELKNSYTTTPFYLLMCSTDNSVLLTRGRTTQEKTLLLHQSSSLLTETIELEEQAQRRFIVQCETDWFCEDEKLIAKDVRKQQLTDFLYKNSPKRRQPRDPSPKHEPELPSNLHLVEYSLRCLCKPYILTPGTLYQQVINASDGPLFFSRIYIAPSTTSTPPSSSRN</sequence>
<dbReference type="Proteomes" id="UP000816034">
    <property type="component" value="Unassembled WGS sequence"/>
</dbReference>
<dbReference type="GO" id="GO:0016810">
    <property type="term" value="F:hydrolase activity, acting on carbon-nitrogen (but not peptide) bonds"/>
    <property type="evidence" value="ECO:0007669"/>
    <property type="project" value="TreeGrafter"/>
</dbReference>
<name>A0AA88GSA0_NAELO</name>
<dbReference type="EMBL" id="PYSW02000021">
    <property type="protein sequence ID" value="KAG2383175.1"/>
    <property type="molecule type" value="Genomic_DNA"/>
</dbReference>
<comment type="caution">
    <text evidence="3">The sequence shown here is derived from an EMBL/GenBank/DDBJ whole genome shotgun (WGS) entry which is preliminary data.</text>
</comment>
<dbReference type="Pfam" id="PF15508">
    <property type="entry name" value="NAAA-beta"/>
    <property type="match status" value="1"/>
</dbReference>
<evidence type="ECO:0000313" key="4">
    <source>
        <dbReference type="Proteomes" id="UP000816034"/>
    </source>
</evidence>
<feature type="compositionally biased region" description="Basic and acidic residues" evidence="1">
    <location>
        <begin position="537"/>
        <end position="547"/>
    </location>
</feature>
<proteinExistence type="predicted"/>
<reference evidence="3 4" key="1">
    <citation type="journal article" date="2018" name="BMC Genomics">
        <title>The genome of Naegleria lovaniensis, the basis for a comparative approach to unravel pathogenicity factors of the human pathogenic amoeba N. fowleri.</title>
        <authorList>
            <person name="Liechti N."/>
            <person name="Schurch N."/>
            <person name="Bruggmann R."/>
            <person name="Wittwer M."/>
        </authorList>
    </citation>
    <scope>NUCLEOTIDE SEQUENCE [LARGE SCALE GENOMIC DNA]</scope>
    <source>
        <strain evidence="3 4">ATCC 30569</strain>
    </source>
</reference>
<dbReference type="InterPro" id="IPR029130">
    <property type="entry name" value="Acid_ceramidase_N"/>
</dbReference>
<accession>A0AA88GSA0</accession>